<evidence type="ECO:0000313" key="2">
    <source>
        <dbReference type="Proteomes" id="UP000318297"/>
    </source>
</evidence>
<gene>
    <name evidence="1" type="ORF">BKA23_2936</name>
</gene>
<dbReference type="RefSeq" id="WP_246104673.1">
    <property type="nucleotide sequence ID" value="NZ_VIVQ01000003.1"/>
</dbReference>
<sequence length="117" mass="13210">MTDFMDLLNRTDYGRRWQVAQEAFDARDYLGAAAELEGILTQQPDAGHSLGAVRLLLARSYYHSAQLHRAEQAARDLLRDEPTNGYAALLLGRSLQRQSRHDEAKPFLALAQIWDVA</sequence>
<dbReference type="AlphaFoldDB" id="A0A561E0S3"/>
<dbReference type="InterPro" id="IPR011990">
    <property type="entry name" value="TPR-like_helical_dom_sf"/>
</dbReference>
<dbReference type="SUPFAM" id="SSF48452">
    <property type="entry name" value="TPR-like"/>
    <property type="match status" value="1"/>
</dbReference>
<organism evidence="1 2">
    <name type="scientific">Rudaeicoccus suwonensis</name>
    <dbReference type="NCBI Taxonomy" id="657409"/>
    <lineage>
        <taxon>Bacteria</taxon>
        <taxon>Bacillati</taxon>
        <taxon>Actinomycetota</taxon>
        <taxon>Actinomycetes</taxon>
        <taxon>Micrococcales</taxon>
        <taxon>Dermacoccaceae</taxon>
        <taxon>Rudaeicoccus</taxon>
    </lineage>
</organism>
<reference evidence="1 2" key="1">
    <citation type="submission" date="2019-06" db="EMBL/GenBank/DDBJ databases">
        <title>Sequencing the genomes of 1000 actinobacteria strains.</title>
        <authorList>
            <person name="Klenk H.-P."/>
        </authorList>
    </citation>
    <scope>NUCLEOTIDE SEQUENCE [LARGE SCALE GENOMIC DNA]</scope>
    <source>
        <strain evidence="1 2">DSM 19560</strain>
    </source>
</reference>
<comment type="caution">
    <text evidence="1">The sequence shown here is derived from an EMBL/GenBank/DDBJ whole genome shotgun (WGS) entry which is preliminary data.</text>
</comment>
<evidence type="ECO:0000313" key="1">
    <source>
        <dbReference type="EMBL" id="TWE09236.1"/>
    </source>
</evidence>
<evidence type="ECO:0008006" key="3">
    <source>
        <dbReference type="Google" id="ProtNLM"/>
    </source>
</evidence>
<protein>
    <recommendedName>
        <fullName evidence="3">Tetratricopeptide repeat protein</fullName>
    </recommendedName>
</protein>
<dbReference type="EMBL" id="VIVQ01000003">
    <property type="protein sequence ID" value="TWE09236.1"/>
    <property type="molecule type" value="Genomic_DNA"/>
</dbReference>
<keyword evidence="2" id="KW-1185">Reference proteome</keyword>
<proteinExistence type="predicted"/>
<dbReference type="Gene3D" id="1.25.40.10">
    <property type="entry name" value="Tetratricopeptide repeat domain"/>
    <property type="match status" value="1"/>
</dbReference>
<accession>A0A561E0S3</accession>
<dbReference type="Proteomes" id="UP000318297">
    <property type="component" value="Unassembled WGS sequence"/>
</dbReference>
<name>A0A561E0S3_9MICO</name>